<feature type="transmembrane region" description="Helical" evidence="5">
    <location>
        <begin position="48"/>
        <end position="71"/>
    </location>
</feature>
<dbReference type="AlphaFoldDB" id="A0A1H1EBA0"/>
<evidence type="ECO:0000259" key="6">
    <source>
        <dbReference type="PROSITE" id="PS50850"/>
    </source>
</evidence>
<proteinExistence type="predicted"/>
<protein>
    <submittedName>
        <fullName evidence="7">MFS transporter, CP family, cyanate transporter</fullName>
    </submittedName>
</protein>
<dbReference type="InterPro" id="IPR036259">
    <property type="entry name" value="MFS_trans_sf"/>
</dbReference>
<keyword evidence="2 5" id="KW-0812">Transmembrane</keyword>
<dbReference type="RefSeq" id="WP_211482310.1">
    <property type="nucleotide sequence ID" value="NZ_CP018863.1"/>
</dbReference>
<dbReference type="InterPro" id="IPR052524">
    <property type="entry name" value="MFS_Cyanate_Porter"/>
</dbReference>
<evidence type="ECO:0000313" key="7">
    <source>
        <dbReference type="EMBL" id="SDQ86037.1"/>
    </source>
</evidence>
<feature type="transmembrane region" description="Helical" evidence="5">
    <location>
        <begin position="83"/>
        <end position="101"/>
    </location>
</feature>
<organism evidence="7 8">
    <name type="scientific">Crystallibacter crystallopoietes</name>
    <dbReference type="NCBI Taxonomy" id="37928"/>
    <lineage>
        <taxon>Bacteria</taxon>
        <taxon>Bacillati</taxon>
        <taxon>Actinomycetota</taxon>
        <taxon>Actinomycetes</taxon>
        <taxon>Micrococcales</taxon>
        <taxon>Micrococcaceae</taxon>
        <taxon>Crystallibacter</taxon>
    </lineage>
</organism>
<evidence type="ECO:0000256" key="1">
    <source>
        <dbReference type="ARBA" id="ARBA00004651"/>
    </source>
</evidence>
<dbReference type="GO" id="GO:0005886">
    <property type="term" value="C:plasma membrane"/>
    <property type="evidence" value="ECO:0007669"/>
    <property type="project" value="UniProtKB-SubCell"/>
</dbReference>
<dbReference type="PANTHER" id="PTHR23523">
    <property type="match status" value="1"/>
</dbReference>
<dbReference type="SUPFAM" id="SSF103473">
    <property type="entry name" value="MFS general substrate transporter"/>
    <property type="match status" value="1"/>
</dbReference>
<evidence type="ECO:0000256" key="5">
    <source>
        <dbReference type="SAM" id="Phobius"/>
    </source>
</evidence>
<keyword evidence="4 5" id="KW-0472">Membrane</keyword>
<feature type="transmembrane region" description="Helical" evidence="5">
    <location>
        <begin position="355"/>
        <end position="373"/>
    </location>
</feature>
<dbReference type="PROSITE" id="PS50850">
    <property type="entry name" value="MFS"/>
    <property type="match status" value="1"/>
</dbReference>
<evidence type="ECO:0000256" key="3">
    <source>
        <dbReference type="ARBA" id="ARBA00022989"/>
    </source>
</evidence>
<feature type="transmembrane region" description="Helical" evidence="5">
    <location>
        <begin position="107"/>
        <end position="129"/>
    </location>
</feature>
<dbReference type="InterPro" id="IPR020846">
    <property type="entry name" value="MFS_dom"/>
</dbReference>
<feature type="transmembrane region" description="Helical" evidence="5">
    <location>
        <begin position="266"/>
        <end position="283"/>
    </location>
</feature>
<feature type="transmembrane region" description="Helical" evidence="5">
    <location>
        <begin position="141"/>
        <end position="167"/>
    </location>
</feature>
<evidence type="ECO:0000256" key="2">
    <source>
        <dbReference type="ARBA" id="ARBA00022692"/>
    </source>
</evidence>
<dbReference type="Proteomes" id="UP000181917">
    <property type="component" value="Unassembled WGS sequence"/>
</dbReference>
<dbReference type="InterPro" id="IPR011701">
    <property type="entry name" value="MFS"/>
</dbReference>
<dbReference type="CDD" id="cd17339">
    <property type="entry name" value="MFS_NIMT_CynX_like"/>
    <property type="match status" value="1"/>
</dbReference>
<feature type="transmembrane region" description="Helical" evidence="5">
    <location>
        <begin position="12"/>
        <end position="28"/>
    </location>
</feature>
<name>A0A1H1EBA0_9MICC</name>
<evidence type="ECO:0000313" key="8">
    <source>
        <dbReference type="Proteomes" id="UP000181917"/>
    </source>
</evidence>
<gene>
    <name evidence="7" type="ORF">SAMN04489742_2852</name>
</gene>
<feature type="transmembrane region" description="Helical" evidence="5">
    <location>
        <begin position="379"/>
        <end position="399"/>
    </location>
</feature>
<accession>A0A1H1EBA0</accession>
<evidence type="ECO:0000256" key="4">
    <source>
        <dbReference type="ARBA" id="ARBA00023136"/>
    </source>
</evidence>
<feature type="transmembrane region" description="Helical" evidence="5">
    <location>
        <begin position="173"/>
        <end position="194"/>
    </location>
</feature>
<dbReference type="PANTHER" id="PTHR23523:SF2">
    <property type="entry name" value="2-NITROIMIDAZOLE TRANSPORTER"/>
    <property type="match status" value="1"/>
</dbReference>
<feature type="domain" description="Major facilitator superfamily (MFS) profile" evidence="6">
    <location>
        <begin position="13"/>
        <end position="403"/>
    </location>
</feature>
<dbReference type="GO" id="GO:0022857">
    <property type="term" value="F:transmembrane transporter activity"/>
    <property type="evidence" value="ECO:0007669"/>
    <property type="project" value="InterPro"/>
</dbReference>
<feature type="transmembrane region" description="Helical" evidence="5">
    <location>
        <begin position="290"/>
        <end position="309"/>
    </location>
</feature>
<keyword evidence="3 5" id="KW-1133">Transmembrane helix</keyword>
<keyword evidence="8" id="KW-1185">Reference proteome</keyword>
<dbReference type="EMBL" id="FNKH01000002">
    <property type="protein sequence ID" value="SDQ86037.1"/>
    <property type="molecule type" value="Genomic_DNA"/>
</dbReference>
<dbReference type="Pfam" id="PF07690">
    <property type="entry name" value="MFS_1"/>
    <property type="match status" value="1"/>
</dbReference>
<dbReference type="Gene3D" id="1.20.1250.20">
    <property type="entry name" value="MFS general substrate transporter like domains"/>
    <property type="match status" value="1"/>
</dbReference>
<feature type="transmembrane region" description="Helical" evidence="5">
    <location>
        <begin position="315"/>
        <end position="335"/>
    </location>
</feature>
<dbReference type="STRING" id="37928.SAMN04489742_2852"/>
<sequence length="407" mass="41968">MVDTVSGARRALSGGMLITGVLLVAANLRPVLTSVGPLLDQIGADTGLGAAALGLLAAVPLLAFGVISPLAHGISEKFGVERTVFTALLLLIAGTFLRPAPGSIVNLWLGTFIIGAAIAVGNVLLPAILKRDFPDKMATLTGAYSAVLGGIASLGAGLSVPLSLLPINDGEPAGWRFALAIYVVLSVPAVLAWLPRLRVRASSAQAQLNAAVPAPVRGSVWKSGVAWQVTLYMGLQSMAFYILITWLPTLERSHGRGDVASGWDLMMFQLIGIVSSLLTPLILKGKDQRFPAALPPLLIVAGVLGILLLPGAMLLWVLVAGFGCGSSLVTALALFGLRTRTHREASALSGMAQSIGYLLAAAGPPLFGGLFAATGRWEASLILLCVVSAAQAVTGLFAGRDRFAFAG</sequence>
<feature type="transmembrane region" description="Helical" evidence="5">
    <location>
        <begin position="225"/>
        <end position="246"/>
    </location>
</feature>
<reference evidence="7 8" key="1">
    <citation type="submission" date="2016-10" db="EMBL/GenBank/DDBJ databases">
        <authorList>
            <person name="de Groot N.N."/>
        </authorList>
    </citation>
    <scope>NUCLEOTIDE SEQUENCE [LARGE SCALE GENOMIC DNA]</scope>
    <source>
        <strain evidence="7 8">DSM 20117</strain>
    </source>
</reference>
<comment type="subcellular location">
    <subcellularLocation>
        <location evidence="1">Cell membrane</location>
        <topology evidence="1">Multi-pass membrane protein</topology>
    </subcellularLocation>
</comment>